<protein>
    <recommendedName>
        <fullName evidence="6">C3H1-type domain-containing protein</fullName>
    </recommendedName>
</protein>
<feature type="coiled-coil region" evidence="5">
    <location>
        <begin position="22"/>
        <end position="49"/>
    </location>
</feature>
<evidence type="ECO:0000313" key="7">
    <source>
        <dbReference type="EMBL" id="KEF57979.1"/>
    </source>
</evidence>
<accession>A0A072PD06</accession>
<dbReference type="OrthoDB" id="2270193at2759"/>
<proteinExistence type="predicted"/>
<keyword evidence="8" id="KW-1185">Reference proteome</keyword>
<dbReference type="SMART" id="SM00356">
    <property type="entry name" value="ZnF_C3H1"/>
    <property type="match status" value="1"/>
</dbReference>
<gene>
    <name evidence="7" type="ORF">A1O9_05902</name>
</gene>
<dbReference type="Gene3D" id="4.10.1000.10">
    <property type="entry name" value="Zinc finger, CCCH-type"/>
    <property type="match status" value="1"/>
</dbReference>
<dbReference type="InterPro" id="IPR057654">
    <property type="entry name" value="Znf-CCCH_tandem"/>
</dbReference>
<dbReference type="PANTHER" id="PTHR37543:SF1">
    <property type="entry name" value="CCCH ZINC FINGER DNA BINDING PROTEIN (AFU_ORTHOLOGUE AFUA_5G12760)"/>
    <property type="match status" value="1"/>
</dbReference>
<evidence type="ECO:0000256" key="4">
    <source>
        <dbReference type="PROSITE-ProRule" id="PRU00723"/>
    </source>
</evidence>
<dbReference type="GO" id="GO:0008270">
    <property type="term" value="F:zinc ion binding"/>
    <property type="evidence" value="ECO:0007669"/>
    <property type="project" value="UniProtKB-KW"/>
</dbReference>
<organism evidence="7 8">
    <name type="scientific">Exophiala aquamarina CBS 119918</name>
    <dbReference type="NCBI Taxonomy" id="1182545"/>
    <lineage>
        <taxon>Eukaryota</taxon>
        <taxon>Fungi</taxon>
        <taxon>Dikarya</taxon>
        <taxon>Ascomycota</taxon>
        <taxon>Pezizomycotina</taxon>
        <taxon>Eurotiomycetes</taxon>
        <taxon>Chaetothyriomycetidae</taxon>
        <taxon>Chaetothyriales</taxon>
        <taxon>Herpotrichiellaceae</taxon>
        <taxon>Exophiala</taxon>
    </lineage>
</organism>
<feature type="zinc finger region" description="C3H1-type" evidence="4">
    <location>
        <begin position="344"/>
        <end position="372"/>
    </location>
</feature>
<sequence length="448" mass="49921">MASFKTRVEQLLREDAARSALLEEMLAELESLTSQHDAVKRELAMSQDTARTYYEKMVQAQTEASKRSDPALEGDRFVLVLVDADSVPFLDDLVAKGKSGGDDAGKHLRIAVEAYHRSNPNYHPDDRIIIRAFANTLGSGRTYKAARVIPDETVFNEFVAGFNRSHPLSELINAGNHKEAADAKMKANFELFCRNRHCQHILFAGSADSGYAGFLGPYSSPNGVNEKITLIEGPPFPFDLKRVARGFQHTTFPTVFRSSKIHVSPSTPSATMRTKRAGPELTSNRERPTLVVAGTGSNTPSTPRQSATPFLSLVAPAPLVYQNKFGQRIDPPLNIDKDYLQFLYQHLKLCNNFYLKGYCPYGSNCEFDHSKALTSVELDTFRYKARTSSCRTSFCQDPTCCLGHTCPRGENCTISMCKFAPEMHNPDVSDLYQFDPATNQRQHITMPV</sequence>
<dbReference type="EMBL" id="AMGV01000004">
    <property type="protein sequence ID" value="KEF57979.1"/>
    <property type="molecule type" value="Genomic_DNA"/>
</dbReference>
<dbReference type="PROSITE" id="PS50103">
    <property type="entry name" value="ZF_C3H1"/>
    <property type="match status" value="1"/>
</dbReference>
<evidence type="ECO:0000313" key="8">
    <source>
        <dbReference type="Proteomes" id="UP000027920"/>
    </source>
</evidence>
<dbReference type="AlphaFoldDB" id="A0A072PD06"/>
<keyword evidence="5" id="KW-0175">Coiled coil</keyword>
<feature type="domain" description="C3H1-type" evidence="6">
    <location>
        <begin position="344"/>
        <end position="372"/>
    </location>
</feature>
<dbReference type="GeneID" id="25280822"/>
<dbReference type="PANTHER" id="PTHR37543">
    <property type="entry name" value="CCCH ZINC FINGER DNA BINDING PROTEIN (AFU_ORTHOLOGUE AFUA_5G12760)"/>
    <property type="match status" value="1"/>
</dbReference>
<evidence type="ECO:0000256" key="1">
    <source>
        <dbReference type="ARBA" id="ARBA00022723"/>
    </source>
</evidence>
<keyword evidence="1 4" id="KW-0479">Metal-binding</keyword>
<keyword evidence="2 4" id="KW-0863">Zinc-finger</keyword>
<reference evidence="7 8" key="1">
    <citation type="submission" date="2013-03" db="EMBL/GenBank/DDBJ databases">
        <title>The Genome Sequence of Exophiala aquamarina CBS 119918.</title>
        <authorList>
            <consortium name="The Broad Institute Genomics Platform"/>
            <person name="Cuomo C."/>
            <person name="de Hoog S."/>
            <person name="Gorbushina A."/>
            <person name="Walker B."/>
            <person name="Young S.K."/>
            <person name="Zeng Q."/>
            <person name="Gargeya S."/>
            <person name="Fitzgerald M."/>
            <person name="Haas B."/>
            <person name="Abouelleil A."/>
            <person name="Allen A.W."/>
            <person name="Alvarado L."/>
            <person name="Arachchi H.M."/>
            <person name="Berlin A.M."/>
            <person name="Chapman S.B."/>
            <person name="Gainer-Dewar J."/>
            <person name="Goldberg J."/>
            <person name="Griggs A."/>
            <person name="Gujja S."/>
            <person name="Hansen M."/>
            <person name="Howarth C."/>
            <person name="Imamovic A."/>
            <person name="Ireland A."/>
            <person name="Larimer J."/>
            <person name="McCowan C."/>
            <person name="Murphy C."/>
            <person name="Pearson M."/>
            <person name="Poon T.W."/>
            <person name="Priest M."/>
            <person name="Roberts A."/>
            <person name="Saif S."/>
            <person name="Shea T."/>
            <person name="Sisk P."/>
            <person name="Sykes S."/>
            <person name="Wortman J."/>
            <person name="Nusbaum C."/>
            <person name="Birren B."/>
        </authorList>
    </citation>
    <scope>NUCLEOTIDE SEQUENCE [LARGE SCALE GENOMIC DNA]</scope>
    <source>
        <strain evidence="7 8">CBS 119918</strain>
    </source>
</reference>
<dbReference type="InterPro" id="IPR057683">
    <property type="entry name" value="DUF7923"/>
</dbReference>
<evidence type="ECO:0000256" key="2">
    <source>
        <dbReference type="ARBA" id="ARBA00022771"/>
    </source>
</evidence>
<dbReference type="SUPFAM" id="SSF90229">
    <property type="entry name" value="CCCH zinc finger"/>
    <property type="match status" value="1"/>
</dbReference>
<dbReference type="STRING" id="1182545.A0A072PD06"/>
<dbReference type="InterPro" id="IPR000571">
    <property type="entry name" value="Znf_CCCH"/>
</dbReference>
<dbReference type="HOGENOM" id="CLU_031811_1_1_1"/>
<dbReference type="Pfam" id="PF25540">
    <property type="entry name" value="DUF7923"/>
    <property type="match status" value="1"/>
</dbReference>
<evidence type="ECO:0000259" key="6">
    <source>
        <dbReference type="PROSITE" id="PS50103"/>
    </source>
</evidence>
<evidence type="ECO:0000256" key="5">
    <source>
        <dbReference type="SAM" id="Coils"/>
    </source>
</evidence>
<comment type="caution">
    <text evidence="7">The sequence shown here is derived from an EMBL/GenBank/DDBJ whole genome shotgun (WGS) entry which is preliminary data.</text>
</comment>
<evidence type="ECO:0000256" key="3">
    <source>
        <dbReference type="ARBA" id="ARBA00022833"/>
    </source>
</evidence>
<dbReference type="Proteomes" id="UP000027920">
    <property type="component" value="Unassembled WGS sequence"/>
</dbReference>
<dbReference type="Pfam" id="PF25542">
    <property type="entry name" value="zf-CCCH_12"/>
    <property type="match status" value="1"/>
</dbReference>
<dbReference type="VEuPathDB" id="FungiDB:A1O9_05902"/>
<keyword evidence="3 4" id="KW-0862">Zinc</keyword>
<dbReference type="InterPro" id="IPR036855">
    <property type="entry name" value="Znf_CCCH_sf"/>
</dbReference>
<name>A0A072PD06_9EURO</name>
<dbReference type="Pfam" id="PF25543">
    <property type="entry name" value="zf-CCCH_tandem"/>
    <property type="match status" value="1"/>
</dbReference>
<dbReference type="RefSeq" id="XP_013260569.1">
    <property type="nucleotide sequence ID" value="XM_013405115.1"/>
</dbReference>